<gene>
    <name evidence="3" type="ORF">MNOR_LOCUS28398</name>
</gene>
<dbReference type="InterPro" id="IPR032675">
    <property type="entry name" value="LRR_dom_sf"/>
</dbReference>
<sequence length="368" mass="41891">MYYSYHKSVLLVVVCLSISCIEQGSAATHGSPRDDPHFPCPIPEDIEPCTCYYDAGLSTLCLDCSHVKDSDQLAQVFQASFPVSTFQNFTIDSNEDLFVIKNNTFNGVTFEEIWIFWSVLEKIEINALAGMESTLKKLFVYHNKIRKFPFFVLDNYVVLEELSLISNDITYVPSIKSKSLKYLELGLNPIDNLPVNPFTHLPKLKYLHVEAIGLTELKQGLFEYNTDLTHISLWGNELRHLEPYWFSFPGADVVRIIVLNHNFMSVVHKDAFSGVSGSHIYMEFNEIETIEESVWRHVLQGKNTIYLLGNHLQCGCDVAWLVWDRPLLDQLVEAKCSDGQYLVNLDPDSFSGCETTTTQSSITTFIVE</sequence>
<evidence type="ECO:0000313" key="4">
    <source>
        <dbReference type="Proteomes" id="UP001497623"/>
    </source>
</evidence>
<comment type="caution">
    <text evidence="3">The sequence shown here is derived from an EMBL/GenBank/DDBJ whole genome shotgun (WGS) entry which is preliminary data.</text>
</comment>
<dbReference type="Pfam" id="PF13306">
    <property type="entry name" value="LRR_5"/>
    <property type="match status" value="1"/>
</dbReference>
<dbReference type="Gene3D" id="3.80.10.10">
    <property type="entry name" value="Ribonuclease Inhibitor"/>
    <property type="match status" value="2"/>
</dbReference>
<feature type="signal peptide" evidence="2">
    <location>
        <begin position="1"/>
        <end position="26"/>
    </location>
</feature>
<dbReference type="SUPFAM" id="SSF52058">
    <property type="entry name" value="L domain-like"/>
    <property type="match status" value="1"/>
</dbReference>
<reference evidence="3 4" key="1">
    <citation type="submission" date="2024-05" db="EMBL/GenBank/DDBJ databases">
        <authorList>
            <person name="Wallberg A."/>
        </authorList>
    </citation>
    <scope>NUCLEOTIDE SEQUENCE [LARGE SCALE GENOMIC DNA]</scope>
</reference>
<keyword evidence="1 2" id="KW-0732">Signal</keyword>
<feature type="chain" id="PRO_5043875668" evidence="2">
    <location>
        <begin position="27"/>
        <end position="368"/>
    </location>
</feature>
<dbReference type="AlphaFoldDB" id="A0AAV2RUC2"/>
<keyword evidence="4" id="KW-1185">Reference proteome</keyword>
<dbReference type="EMBL" id="CAXKWB010031262">
    <property type="protein sequence ID" value="CAL4139173.1"/>
    <property type="molecule type" value="Genomic_DNA"/>
</dbReference>
<dbReference type="GO" id="GO:0031012">
    <property type="term" value="C:extracellular matrix"/>
    <property type="evidence" value="ECO:0007669"/>
    <property type="project" value="TreeGrafter"/>
</dbReference>
<dbReference type="Proteomes" id="UP001497623">
    <property type="component" value="Unassembled WGS sequence"/>
</dbReference>
<dbReference type="PANTHER" id="PTHR24373:SF395">
    <property type="entry name" value="IG-LIKE DOMAIN-CONTAINING PROTEIN"/>
    <property type="match status" value="1"/>
</dbReference>
<protein>
    <submittedName>
        <fullName evidence="3">Uncharacterized protein</fullName>
    </submittedName>
</protein>
<name>A0AAV2RUC2_MEGNR</name>
<evidence type="ECO:0000256" key="1">
    <source>
        <dbReference type="ARBA" id="ARBA00022729"/>
    </source>
</evidence>
<accession>A0AAV2RUC2</accession>
<dbReference type="PANTHER" id="PTHR24373">
    <property type="entry name" value="SLIT RELATED LEUCINE-RICH REPEAT NEURONAL PROTEIN"/>
    <property type="match status" value="1"/>
</dbReference>
<dbReference type="PROSITE" id="PS51257">
    <property type="entry name" value="PROKAR_LIPOPROTEIN"/>
    <property type="match status" value="1"/>
</dbReference>
<dbReference type="InterPro" id="IPR050328">
    <property type="entry name" value="Dev_Immune_Receptor"/>
</dbReference>
<evidence type="ECO:0000256" key="2">
    <source>
        <dbReference type="SAM" id="SignalP"/>
    </source>
</evidence>
<dbReference type="GO" id="GO:0005615">
    <property type="term" value="C:extracellular space"/>
    <property type="evidence" value="ECO:0007669"/>
    <property type="project" value="TreeGrafter"/>
</dbReference>
<dbReference type="InterPro" id="IPR026906">
    <property type="entry name" value="LRR_5"/>
</dbReference>
<organism evidence="3 4">
    <name type="scientific">Meganyctiphanes norvegica</name>
    <name type="common">Northern krill</name>
    <name type="synonym">Thysanopoda norvegica</name>
    <dbReference type="NCBI Taxonomy" id="48144"/>
    <lineage>
        <taxon>Eukaryota</taxon>
        <taxon>Metazoa</taxon>
        <taxon>Ecdysozoa</taxon>
        <taxon>Arthropoda</taxon>
        <taxon>Crustacea</taxon>
        <taxon>Multicrustacea</taxon>
        <taxon>Malacostraca</taxon>
        <taxon>Eumalacostraca</taxon>
        <taxon>Eucarida</taxon>
        <taxon>Euphausiacea</taxon>
        <taxon>Euphausiidae</taxon>
        <taxon>Meganyctiphanes</taxon>
    </lineage>
</organism>
<proteinExistence type="predicted"/>
<evidence type="ECO:0000313" key="3">
    <source>
        <dbReference type="EMBL" id="CAL4139173.1"/>
    </source>
</evidence>